<accession>A0ABW9E5L3</accession>
<organism evidence="1 2">
    <name type="scientific">Paraburkholderia metrosideri</name>
    <dbReference type="NCBI Taxonomy" id="580937"/>
    <lineage>
        <taxon>Bacteria</taxon>
        <taxon>Pseudomonadati</taxon>
        <taxon>Pseudomonadota</taxon>
        <taxon>Betaproteobacteria</taxon>
        <taxon>Burkholderiales</taxon>
        <taxon>Burkholderiaceae</taxon>
        <taxon>Paraburkholderia</taxon>
    </lineage>
</organism>
<comment type="caution">
    <text evidence="1">The sequence shown here is derived from an EMBL/GenBank/DDBJ whole genome shotgun (WGS) entry which is preliminary data.</text>
</comment>
<keyword evidence="2" id="KW-1185">Reference proteome</keyword>
<dbReference type="Proteomes" id="UP001629432">
    <property type="component" value="Unassembled WGS sequence"/>
</dbReference>
<evidence type="ECO:0008006" key="3">
    <source>
        <dbReference type="Google" id="ProtNLM"/>
    </source>
</evidence>
<name>A0ABW9E5L3_9BURK</name>
<protein>
    <recommendedName>
        <fullName evidence="3">Transposase</fullName>
    </recommendedName>
</protein>
<dbReference type="EMBL" id="JAQQCF010000063">
    <property type="protein sequence ID" value="MFM0642269.1"/>
    <property type="molecule type" value="Genomic_DNA"/>
</dbReference>
<reference evidence="1 2" key="1">
    <citation type="journal article" date="2024" name="Chem. Sci.">
        <title>Discovery of megapolipeptins by genome mining of a Burkholderiales bacteria collection.</title>
        <authorList>
            <person name="Paulo B.S."/>
            <person name="Recchia M.J.J."/>
            <person name="Lee S."/>
            <person name="Fergusson C.H."/>
            <person name="Romanowski S.B."/>
            <person name="Hernandez A."/>
            <person name="Krull N."/>
            <person name="Liu D.Y."/>
            <person name="Cavanagh H."/>
            <person name="Bos A."/>
            <person name="Gray C.A."/>
            <person name="Murphy B.T."/>
            <person name="Linington R.G."/>
            <person name="Eustaquio A.S."/>
        </authorList>
    </citation>
    <scope>NUCLEOTIDE SEQUENCE [LARGE SCALE GENOMIC DNA]</scope>
    <source>
        <strain evidence="1 2">RL17-338-BIC-A</strain>
    </source>
</reference>
<sequence>MNFAHSEVFGIDVGKNWFHVFVMISKGQQIDRRQLRREAILEYIMQQECCLIAMESRGGTQLWATKLQARGHEVRLVPAQFDARFGVAVIPMPFTV</sequence>
<evidence type="ECO:0000313" key="1">
    <source>
        <dbReference type="EMBL" id="MFM0642269.1"/>
    </source>
</evidence>
<gene>
    <name evidence="1" type="ORF">PQQ63_36920</name>
</gene>
<evidence type="ECO:0000313" key="2">
    <source>
        <dbReference type="Proteomes" id="UP001629432"/>
    </source>
</evidence>
<proteinExistence type="predicted"/>
<dbReference type="RefSeq" id="WP_408232114.1">
    <property type="nucleotide sequence ID" value="NZ_JAQQCF010000063.1"/>
</dbReference>